<comment type="caution">
    <text evidence="3">The sequence shown here is derived from an EMBL/GenBank/DDBJ whole genome shotgun (WGS) entry which is preliminary data.</text>
</comment>
<dbReference type="PANTHER" id="PTHR14690:SF0">
    <property type="entry name" value="IQ MOTIF CONTAINING WITH AAA DOMAIN 1"/>
    <property type="match status" value="1"/>
</dbReference>
<dbReference type="EMBL" id="CZPT02001221">
    <property type="protein sequence ID" value="SCU69488.1"/>
    <property type="molecule type" value="Genomic_DNA"/>
</dbReference>
<dbReference type="SUPFAM" id="SSF52540">
    <property type="entry name" value="P-loop containing nucleoside triphosphate hydrolases"/>
    <property type="match status" value="1"/>
</dbReference>
<dbReference type="Proteomes" id="UP000195570">
    <property type="component" value="Unassembled WGS sequence"/>
</dbReference>
<dbReference type="Pfam" id="PF00004">
    <property type="entry name" value="AAA"/>
    <property type="match status" value="1"/>
</dbReference>
<keyword evidence="4" id="KW-1185">Reference proteome</keyword>
<dbReference type="VEuPathDB" id="TriTrypDB:TEOVI_000105400"/>
<organism evidence="3 4">
    <name type="scientific">Trypanosoma equiperdum</name>
    <dbReference type="NCBI Taxonomy" id="5694"/>
    <lineage>
        <taxon>Eukaryota</taxon>
        <taxon>Discoba</taxon>
        <taxon>Euglenozoa</taxon>
        <taxon>Kinetoplastea</taxon>
        <taxon>Metakinetoplastina</taxon>
        <taxon>Trypanosomatida</taxon>
        <taxon>Trypanosomatidae</taxon>
        <taxon>Trypanosoma</taxon>
    </lineage>
</organism>
<evidence type="ECO:0000313" key="3">
    <source>
        <dbReference type="EMBL" id="SCU69488.1"/>
    </source>
</evidence>
<evidence type="ECO:0000256" key="1">
    <source>
        <dbReference type="SAM" id="MobiDB-lite"/>
    </source>
</evidence>
<dbReference type="RefSeq" id="XP_067080455.1">
    <property type="nucleotide sequence ID" value="XM_067224354.1"/>
</dbReference>
<reference evidence="3" key="1">
    <citation type="submission" date="2016-09" db="EMBL/GenBank/DDBJ databases">
        <authorList>
            <person name="Hebert L."/>
            <person name="Moumen B."/>
        </authorList>
    </citation>
    <scope>NUCLEOTIDE SEQUENCE [LARGE SCALE GENOMIC DNA]</scope>
    <source>
        <strain evidence="3">OVI</strain>
    </source>
</reference>
<evidence type="ECO:0000259" key="2">
    <source>
        <dbReference type="Pfam" id="PF00004"/>
    </source>
</evidence>
<dbReference type="Gene3D" id="1.10.8.60">
    <property type="match status" value="1"/>
</dbReference>
<accession>A0A1G4IB75</accession>
<dbReference type="Gene3D" id="3.40.50.300">
    <property type="entry name" value="P-loop containing nucleotide triphosphate hydrolases"/>
    <property type="match status" value="1"/>
</dbReference>
<gene>
    <name evidence="3" type="ORF">TEOVI_000105400</name>
</gene>
<dbReference type="InterPro" id="IPR003959">
    <property type="entry name" value="ATPase_AAA_core"/>
</dbReference>
<dbReference type="GeneID" id="92374994"/>
<protein>
    <submittedName>
        <fullName evidence="3">ATPase family associated with various cellular activities (AAA), putative</fullName>
    </submittedName>
</protein>
<name>A0A1G4IB75_TRYEQ</name>
<dbReference type="GO" id="GO:0005524">
    <property type="term" value="F:ATP binding"/>
    <property type="evidence" value="ECO:0007669"/>
    <property type="project" value="InterPro"/>
</dbReference>
<evidence type="ECO:0000313" key="4">
    <source>
        <dbReference type="Proteomes" id="UP000195570"/>
    </source>
</evidence>
<dbReference type="PROSITE" id="PS50096">
    <property type="entry name" value="IQ"/>
    <property type="match status" value="1"/>
</dbReference>
<dbReference type="GO" id="GO:0016887">
    <property type="term" value="F:ATP hydrolysis activity"/>
    <property type="evidence" value="ECO:0007669"/>
    <property type="project" value="InterPro"/>
</dbReference>
<dbReference type="AlphaFoldDB" id="A0A1G4IB75"/>
<feature type="compositionally biased region" description="Basic residues" evidence="1">
    <location>
        <begin position="499"/>
        <end position="517"/>
    </location>
</feature>
<proteinExistence type="predicted"/>
<feature type="region of interest" description="Disordered" evidence="1">
    <location>
        <begin position="366"/>
        <end position="414"/>
    </location>
</feature>
<feature type="region of interest" description="Disordered" evidence="1">
    <location>
        <begin position="493"/>
        <end position="527"/>
    </location>
</feature>
<dbReference type="InterPro" id="IPR027417">
    <property type="entry name" value="P-loop_NTPase"/>
</dbReference>
<sequence>MSSLTCEELYRRALDDLTAIWREDVNVSKMKVMPTGRQRYDQLLLCWASLYVQYLRTGRRLVIVHDAQLQPQKRYDVRTVLDACMARMLELRALLSTNCGEFVKLDECILDLKMTPDELEVPIPRYFVEDNASVMQERRRQIASLQQYYKETEPDAPVTKALTASSVPPQKKSTEAAAGNVMSMDEALMLLKINERGRQARERAKFQLSMYAQKRHSVELASVYNHPTGRERAATVLQSAVQAYLTRKHIFSDHQEELQLLGMAPSADSTNREEAVQAEARLDEQKARQRMNEANFRQKTLEIESRIKTEEGPRTMELMLNEALTRMAYARMEGKDDQGMLQAADVSGSRRLADSSNQAGSLAPIITDSFRSPAPNISGTFPSAGGTGNDARNAMRRTGSVSARRRGEEDETVPAMPPSVLWETIRAEDERYSSLWKPRFEQTYVREVDLEQSADLVLLRQQLLEGPRGVMEELRHVVDELILMEVENLKKRLEQERRSGKRKGAKKKKGPRKPRAPKLKDPTKGSTVETLMNTAVHQNVLKLPDSEVVLSGYLGCVAVHESPLDALLRAQKPDDDMRKKWQRILNNWDANVEKVMKMKKDAFQKVFDKYLQQSTWLAEPTAAHVRQSVTEYAILPLGSQVIHDLAPSSKTLLLYGFHGTGKTHLVHAVCNHSGANFFDLSPANFETDTGLAGIIQTVFYLAKVMAPSVIYIDNVEKLFLRKKRKGPKDPLMKRGRKMKKEVLKGIASISPTDRVIVIGCTCAPYDAEFNAMVNNFAHMVYCGCPDYASRVVVLQELAGSHTGDVWSLKPEHYHELALLTEGFTCGDISAVFEEVLTKRRLRRIEQRPLTADDFLSAVARAKPPSVEDRALMKEFTARLPLHLRRVNPIADIPLPEKETAAKKRPKKKE</sequence>
<dbReference type="PANTHER" id="PTHR14690">
    <property type="entry name" value="IQ MOTIF CONTAINING WITH AAA DOMAIN 1"/>
    <property type="match status" value="1"/>
</dbReference>
<feature type="domain" description="ATPase AAA-type core" evidence="2">
    <location>
        <begin position="652"/>
        <end position="764"/>
    </location>
</feature>
<dbReference type="InterPro" id="IPR052267">
    <property type="entry name" value="N-DRC_Component"/>
</dbReference>